<feature type="domain" description="Exonuclease" evidence="5">
    <location>
        <begin position="6"/>
        <end position="180"/>
    </location>
</feature>
<dbReference type="InterPro" id="IPR012337">
    <property type="entry name" value="RNaseH-like_sf"/>
</dbReference>
<dbReference type="PANTHER" id="PTHR11046">
    <property type="entry name" value="OLIGORIBONUCLEASE, MITOCHONDRIAL"/>
    <property type="match status" value="1"/>
</dbReference>
<name>A0A0C2INT8_THEKT</name>
<evidence type="ECO:0000313" key="7">
    <source>
        <dbReference type="Proteomes" id="UP000031668"/>
    </source>
</evidence>
<protein>
    <submittedName>
        <fullName evidence="6">Oligoribonuclease, mitochondrial</fullName>
    </submittedName>
</protein>
<dbReference type="OrthoDB" id="6018552at2759"/>
<evidence type="ECO:0000256" key="3">
    <source>
        <dbReference type="ARBA" id="ARBA00022801"/>
    </source>
</evidence>
<evidence type="ECO:0000313" key="6">
    <source>
        <dbReference type="EMBL" id="KII67129.1"/>
    </source>
</evidence>
<keyword evidence="3" id="KW-0378">Hydrolase</keyword>
<keyword evidence="7" id="KW-1185">Reference proteome</keyword>
<accession>A0A0C2INT8</accession>
<gene>
    <name evidence="6" type="ORF">RF11_11181</name>
</gene>
<comment type="caution">
    <text evidence="6">The sequence shown here is derived from an EMBL/GenBank/DDBJ whole genome shotgun (WGS) entry which is preliminary data.</text>
</comment>
<dbReference type="GO" id="GO:0005739">
    <property type="term" value="C:mitochondrion"/>
    <property type="evidence" value="ECO:0007669"/>
    <property type="project" value="TreeGrafter"/>
</dbReference>
<dbReference type="SUPFAM" id="SSF53098">
    <property type="entry name" value="Ribonuclease H-like"/>
    <property type="match status" value="1"/>
</dbReference>
<dbReference type="InterPro" id="IPR022894">
    <property type="entry name" value="Oligoribonuclease"/>
</dbReference>
<dbReference type="CDD" id="cd06135">
    <property type="entry name" value="Orn"/>
    <property type="match status" value="1"/>
</dbReference>
<dbReference type="Proteomes" id="UP000031668">
    <property type="component" value="Unassembled WGS sequence"/>
</dbReference>
<dbReference type="OMA" id="AFFHYRN"/>
<dbReference type="SMART" id="SM00479">
    <property type="entry name" value="EXOIII"/>
    <property type="match status" value="1"/>
</dbReference>
<sequence>MGCESRMIWVDIEMTGLDIKRDRILEVAALITDKNLSIIAEVSQDLIVHQPREVLDGVDDWCKETHGKNGLTEESLKSEITIEQADKMLVEFLRNHTPYKKCPLAGNSVYSDKKFMEIFMPLSFDHMFHRVIDVSSISEVLIRWNPEIRFYDISKPRHRALDDIKRSVRQLRFYKKMVFDKLAQVN</sequence>
<proteinExistence type="inferred from homology"/>
<dbReference type="InterPro" id="IPR013520">
    <property type="entry name" value="Ribonucl_H"/>
</dbReference>
<evidence type="ECO:0000256" key="4">
    <source>
        <dbReference type="ARBA" id="ARBA00022839"/>
    </source>
</evidence>
<dbReference type="InterPro" id="IPR036397">
    <property type="entry name" value="RNaseH_sf"/>
</dbReference>
<dbReference type="GO" id="GO:0000175">
    <property type="term" value="F:3'-5'-RNA exonuclease activity"/>
    <property type="evidence" value="ECO:0007669"/>
    <property type="project" value="InterPro"/>
</dbReference>
<dbReference type="EMBL" id="JWZT01003288">
    <property type="protein sequence ID" value="KII67129.1"/>
    <property type="molecule type" value="Genomic_DNA"/>
</dbReference>
<dbReference type="GO" id="GO:0003676">
    <property type="term" value="F:nucleic acid binding"/>
    <property type="evidence" value="ECO:0007669"/>
    <property type="project" value="InterPro"/>
</dbReference>
<evidence type="ECO:0000259" key="5">
    <source>
        <dbReference type="SMART" id="SM00479"/>
    </source>
</evidence>
<dbReference type="NCBIfam" id="NF003765">
    <property type="entry name" value="PRK05359.1"/>
    <property type="match status" value="1"/>
</dbReference>
<dbReference type="Gene3D" id="3.30.420.10">
    <property type="entry name" value="Ribonuclease H-like superfamily/Ribonuclease H"/>
    <property type="match status" value="1"/>
</dbReference>
<evidence type="ECO:0000256" key="1">
    <source>
        <dbReference type="ARBA" id="ARBA00009921"/>
    </source>
</evidence>
<dbReference type="AlphaFoldDB" id="A0A0C2INT8"/>
<organism evidence="6 7">
    <name type="scientific">Thelohanellus kitauei</name>
    <name type="common">Myxosporean</name>
    <dbReference type="NCBI Taxonomy" id="669202"/>
    <lineage>
        <taxon>Eukaryota</taxon>
        <taxon>Metazoa</taxon>
        <taxon>Cnidaria</taxon>
        <taxon>Myxozoa</taxon>
        <taxon>Myxosporea</taxon>
        <taxon>Bivalvulida</taxon>
        <taxon>Platysporina</taxon>
        <taxon>Myxobolidae</taxon>
        <taxon>Thelohanellus</taxon>
    </lineage>
</organism>
<keyword evidence="2" id="KW-0540">Nuclease</keyword>
<evidence type="ECO:0000256" key="2">
    <source>
        <dbReference type="ARBA" id="ARBA00022722"/>
    </source>
</evidence>
<comment type="similarity">
    <text evidence="1">Belongs to the oligoribonuclease family.</text>
</comment>
<reference evidence="6 7" key="1">
    <citation type="journal article" date="2014" name="Genome Biol. Evol.">
        <title>The genome of the myxosporean Thelohanellus kitauei shows adaptations to nutrient acquisition within its fish host.</title>
        <authorList>
            <person name="Yang Y."/>
            <person name="Xiong J."/>
            <person name="Zhou Z."/>
            <person name="Huo F."/>
            <person name="Miao W."/>
            <person name="Ran C."/>
            <person name="Liu Y."/>
            <person name="Zhang J."/>
            <person name="Feng J."/>
            <person name="Wang M."/>
            <person name="Wang M."/>
            <person name="Wang L."/>
            <person name="Yao B."/>
        </authorList>
    </citation>
    <scope>NUCLEOTIDE SEQUENCE [LARGE SCALE GENOMIC DNA]</scope>
    <source>
        <strain evidence="6">Wuqing</strain>
    </source>
</reference>
<dbReference type="PANTHER" id="PTHR11046:SF0">
    <property type="entry name" value="OLIGORIBONUCLEASE, MITOCHONDRIAL"/>
    <property type="match status" value="1"/>
</dbReference>
<dbReference type="Pfam" id="PF00929">
    <property type="entry name" value="RNase_T"/>
    <property type="match status" value="1"/>
</dbReference>
<keyword evidence="4" id="KW-0269">Exonuclease</keyword>